<dbReference type="Proteomes" id="UP000321555">
    <property type="component" value="Chromosome"/>
</dbReference>
<dbReference type="AlphaFoldDB" id="A0A5B8Z5B5"/>
<dbReference type="Pfam" id="PF00501">
    <property type="entry name" value="AMP-binding"/>
    <property type="match status" value="1"/>
</dbReference>
<proteinExistence type="predicted"/>
<dbReference type="PANTHER" id="PTHR43845:SF1">
    <property type="entry name" value="BLR5969 PROTEIN"/>
    <property type="match status" value="1"/>
</dbReference>
<dbReference type="InterPro" id="IPR042099">
    <property type="entry name" value="ANL_N_sf"/>
</dbReference>
<name>A0A5B8Z5B5_CYTDA</name>
<evidence type="ECO:0000259" key="2">
    <source>
        <dbReference type="Pfam" id="PF14535"/>
    </source>
</evidence>
<dbReference type="InterPro" id="IPR000873">
    <property type="entry name" value="AMP-dep_synth/lig_dom"/>
</dbReference>
<dbReference type="Gene3D" id="3.40.50.12780">
    <property type="entry name" value="N-terminal domain of ligase-like"/>
    <property type="match status" value="1"/>
</dbReference>
<dbReference type="GO" id="GO:0016874">
    <property type="term" value="F:ligase activity"/>
    <property type="evidence" value="ECO:0007669"/>
    <property type="project" value="UniProtKB-KW"/>
</dbReference>
<dbReference type="KEGG" id="bda:FSZ17_04245"/>
<dbReference type="STRING" id="1742359.GCA_001439625_04585"/>
<protein>
    <submittedName>
        <fullName evidence="3">Phenylacetate--CoA ligase family protein</fullName>
    </submittedName>
</protein>
<dbReference type="Gene3D" id="3.30.300.30">
    <property type="match status" value="1"/>
</dbReference>
<feature type="domain" description="AMP-dependent synthetase/ligase" evidence="1">
    <location>
        <begin position="102"/>
        <end position="315"/>
    </location>
</feature>
<accession>A0A5B8Z5B5</accession>
<dbReference type="InterPro" id="IPR028154">
    <property type="entry name" value="AMP-dep_Lig_C"/>
</dbReference>
<dbReference type="OrthoDB" id="580775at2"/>
<evidence type="ECO:0000313" key="4">
    <source>
        <dbReference type="Proteomes" id="UP000321555"/>
    </source>
</evidence>
<feature type="domain" description="AMP-dependent ligase C-terminal" evidence="2">
    <location>
        <begin position="365"/>
        <end position="455"/>
    </location>
</feature>
<evidence type="ECO:0000313" key="3">
    <source>
        <dbReference type="EMBL" id="QED46546.1"/>
    </source>
</evidence>
<keyword evidence="4" id="KW-1185">Reference proteome</keyword>
<evidence type="ECO:0000259" key="1">
    <source>
        <dbReference type="Pfam" id="PF00501"/>
    </source>
</evidence>
<dbReference type="SUPFAM" id="SSF56801">
    <property type="entry name" value="Acetyl-CoA synthetase-like"/>
    <property type="match status" value="1"/>
</dbReference>
<dbReference type="EMBL" id="CP042593">
    <property type="protein sequence ID" value="QED46546.1"/>
    <property type="molecule type" value="Genomic_DNA"/>
</dbReference>
<dbReference type="PANTHER" id="PTHR43845">
    <property type="entry name" value="BLR5969 PROTEIN"/>
    <property type="match status" value="1"/>
</dbReference>
<dbReference type="InterPro" id="IPR045851">
    <property type="entry name" value="AMP-bd_C_sf"/>
</dbReference>
<dbReference type="Pfam" id="PF14535">
    <property type="entry name" value="AMP-binding_C_2"/>
    <property type="match status" value="1"/>
</dbReference>
<keyword evidence="3" id="KW-0436">Ligase</keyword>
<sequence length="467" mass="52571">MEVGKMSNQGLHTKETKALYRNVFNQEIETMPTEKMRALQEEKFLKQVEYSYKNSTFYQRKFKEAGIELEDIRSLDDIKKIPMTTKQELRDALLQQPPILGENQTATSEKIVRLHASSGSTGRPTYVGLTKTDTLLWDESCARAFWTNGIRPDDVVAHCWNYSMFVGGLADHMGCEHTGATMVPIGIGNSGRLARMIQDLGITAINATPSYIMYLADAIKKELGIDPAETTLKKIITGGEPGGAIPATRKLIEETWNAKCCELYGMVDIHPIIGAECEHQQGMHFLVGDLVYPELFDVETGEHLEIKAGAVGEVVYTHLERYANSVLRFKSHDIIEVLGTECECGRTGYRFKVVGRSDDMLIVKGVNVYPSAIEDVLRDIEEMTGHFAIKLEKEGVQQDFIQLVAEFAADYKGDLEILNKKVQNRIGDMLQFRANVELVAENSLPRFEHKAKRIYKTYQGEHLPINQ</sequence>
<gene>
    <name evidence="3" type="ORF">FSZ17_04245</name>
</gene>
<organism evidence="3 4">
    <name type="scientific">Cytobacillus dafuensis</name>
    <name type="common">Bacillus dafuensis</name>
    <dbReference type="NCBI Taxonomy" id="1742359"/>
    <lineage>
        <taxon>Bacteria</taxon>
        <taxon>Bacillati</taxon>
        <taxon>Bacillota</taxon>
        <taxon>Bacilli</taxon>
        <taxon>Bacillales</taxon>
        <taxon>Bacillaceae</taxon>
        <taxon>Cytobacillus</taxon>
    </lineage>
</organism>
<reference evidence="4" key="1">
    <citation type="submission" date="2019-08" db="EMBL/GenBank/DDBJ databases">
        <authorList>
            <person name="Zheng X."/>
        </authorList>
    </citation>
    <scope>NUCLEOTIDE SEQUENCE [LARGE SCALE GENOMIC DNA]</scope>
    <source>
        <strain evidence="4">FJAT-25496</strain>
    </source>
</reference>